<dbReference type="Proteomes" id="UP001481677">
    <property type="component" value="Unassembled WGS sequence"/>
</dbReference>
<dbReference type="CDD" id="cd07302">
    <property type="entry name" value="CHD"/>
    <property type="match status" value="1"/>
</dbReference>
<gene>
    <name evidence="4" type="ORF">FRZ40_29915</name>
    <name evidence="3" type="ORF">V4C56_32280</name>
</gene>
<reference evidence="3 6" key="3">
    <citation type="submission" date="2024-01" db="EMBL/GenBank/DDBJ databases">
        <title>The diversity of rhizobia nodulating Mimosa spp. in eleven states of Brazil covering several biomes is determined by host plant, location, and edaphic factors.</title>
        <authorList>
            <person name="Rouws L."/>
            <person name="Barauna A."/>
            <person name="Beukes C."/>
            <person name="De Faria S.M."/>
            <person name="Gross E."/>
            <person name="Dos Reis Junior F.B."/>
            <person name="Simon M."/>
            <person name="Maluk M."/>
            <person name="Odee D.W."/>
            <person name="Kenicer G."/>
            <person name="Young J.P.W."/>
            <person name="Reis V.M."/>
            <person name="Zilli J."/>
            <person name="James E.K."/>
        </authorList>
    </citation>
    <scope>NUCLEOTIDE SEQUENCE [LARGE SCALE GENOMIC DNA]</scope>
    <source>
        <strain evidence="3 6">JPY530</strain>
    </source>
</reference>
<dbReference type="Pfam" id="PF00211">
    <property type="entry name" value="Guanylate_cyc"/>
    <property type="match status" value="1"/>
</dbReference>
<dbReference type="EMBL" id="JAZHGA010000032">
    <property type="protein sequence ID" value="MEM5344289.1"/>
    <property type="molecule type" value="Genomic_DNA"/>
</dbReference>
<dbReference type="PROSITE" id="PS50125">
    <property type="entry name" value="GUANYLATE_CYCLASE_2"/>
    <property type="match status" value="1"/>
</dbReference>
<evidence type="ECO:0000313" key="4">
    <source>
        <dbReference type="EMBL" id="TXC84490.1"/>
    </source>
</evidence>
<keyword evidence="6" id="KW-1185">Reference proteome</keyword>
<evidence type="ECO:0000259" key="2">
    <source>
        <dbReference type="PROSITE" id="PS50125"/>
    </source>
</evidence>
<comment type="caution">
    <text evidence="4">The sequence shown here is derived from an EMBL/GenBank/DDBJ whole genome shotgun (WGS) entry which is preliminary data.</text>
</comment>
<dbReference type="EMBL" id="VOQS01000003">
    <property type="protein sequence ID" value="TXC84490.1"/>
    <property type="molecule type" value="Genomic_DNA"/>
</dbReference>
<organism evidence="4 5">
    <name type="scientific">Paraburkholderia azotifigens</name>
    <dbReference type="NCBI Taxonomy" id="2057004"/>
    <lineage>
        <taxon>Bacteria</taxon>
        <taxon>Pseudomonadati</taxon>
        <taxon>Pseudomonadota</taxon>
        <taxon>Betaproteobacteria</taxon>
        <taxon>Burkholderiales</taxon>
        <taxon>Burkholderiaceae</taxon>
        <taxon>Paraburkholderia</taxon>
    </lineage>
</organism>
<feature type="domain" description="FHA" evidence="1">
    <location>
        <begin position="221"/>
        <end position="265"/>
    </location>
</feature>
<dbReference type="Gene3D" id="3.30.70.1230">
    <property type="entry name" value="Nucleotide cyclase"/>
    <property type="match status" value="1"/>
</dbReference>
<dbReference type="InterPro" id="IPR008984">
    <property type="entry name" value="SMAD_FHA_dom_sf"/>
</dbReference>
<dbReference type="GO" id="GO:0035556">
    <property type="term" value="P:intracellular signal transduction"/>
    <property type="evidence" value="ECO:0007669"/>
    <property type="project" value="InterPro"/>
</dbReference>
<evidence type="ECO:0000313" key="5">
    <source>
        <dbReference type="Proteomes" id="UP000321776"/>
    </source>
</evidence>
<dbReference type="PROSITE" id="PS50006">
    <property type="entry name" value="FHA_DOMAIN"/>
    <property type="match status" value="1"/>
</dbReference>
<reference evidence="4" key="2">
    <citation type="submission" date="2019-08" db="EMBL/GenBank/DDBJ databases">
        <authorList>
            <person name="Im W.-T."/>
        </authorList>
    </citation>
    <scope>NUCLEOTIDE SEQUENCE</scope>
    <source>
        <strain evidence="4">NF 2-5-3</strain>
    </source>
</reference>
<protein>
    <submittedName>
        <fullName evidence="4">Adenylate/guanylate cyclase domain-containing protein</fullName>
    </submittedName>
</protein>
<dbReference type="SUPFAM" id="SSF55073">
    <property type="entry name" value="Nucleotide cyclase"/>
    <property type="match status" value="1"/>
</dbReference>
<dbReference type="Proteomes" id="UP000321776">
    <property type="component" value="Unassembled WGS sequence"/>
</dbReference>
<dbReference type="GO" id="GO:0009190">
    <property type="term" value="P:cyclic nucleotide biosynthetic process"/>
    <property type="evidence" value="ECO:0007669"/>
    <property type="project" value="InterPro"/>
</dbReference>
<accession>A0A5C6VHT4</accession>
<dbReference type="SMART" id="SM00044">
    <property type="entry name" value="CYCc"/>
    <property type="match status" value="1"/>
</dbReference>
<sequence>MDDEPKYPTSHASVMFADVSRSTELYETVGDMIAFEAIARCIALMKSRAEAAGGRIVKTIGDEVMVVFPSAELAMQAAIDMQLAVSGLPSAAGQPMSLRIGFHHGPVLPDETGDVFGDTVNLAARLTGMASPGQIVTSKDAIECLSARLREMARYLYPIRMRGKRQSTELFEAIWQQGTDLTIVGNGQDGADGQAGLPGSSLLTLRYGDACVEMSEASPLTTIGRGANMSVVVRDCRASRVHASVECRAGQYVLRDCSSNGTRITIDGGHELILRRDEVTLWGHGWISFGPFLGDEGERVEFSFTHLPRAAG</sequence>
<dbReference type="RefSeq" id="WP_035542745.1">
    <property type="nucleotide sequence ID" value="NZ_JAZHFZ010000045.1"/>
</dbReference>
<dbReference type="InterPro" id="IPR000253">
    <property type="entry name" value="FHA_dom"/>
</dbReference>
<name>A0A5C6VHT4_9BURK</name>
<dbReference type="AlphaFoldDB" id="A0A5C6VHT4"/>
<dbReference type="Gene3D" id="2.60.200.20">
    <property type="match status" value="1"/>
</dbReference>
<dbReference type="CDD" id="cd00060">
    <property type="entry name" value="FHA"/>
    <property type="match status" value="1"/>
</dbReference>
<proteinExistence type="predicted"/>
<feature type="domain" description="Guanylate cyclase" evidence="2">
    <location>
        <begin position="13"/>
        <end position="127"/>
    </location>
</feature>
<dbReference type="InterPro" id="IPR050697">
    <property type="entry name" value="Adenylyl/Guanylyl_Cyclase_3/4"/>
</dbReference>
<dbReference type="PANTHER" id="PTHR43081:SF1">
    <property type="entry name" value="ADENYLATE CYCLASE, TERMINAL-DIFFERENTIATION SPECIFIC"/>
    <property type="match status" value="1"/>
</dbReference>
<dbReference type="GO" id="GO:0004016">
    <property type="term" value="F:adenylate cyclase activity"/>
    <property type="evidence" value="ECO:0007669"/>
    <property type="project" value="UniProtKB-ARBA"/>
</dbReference>
<dbReference type="InterPro" id="IPR001054">
    <property type="entry name" value="A/G_cyclase"/>
</dbReference>
<evidence type="ECO:0000313" key="3">
    <source>
        <dbReference type="EMBL" id="MEM5344289.1"/>
    </source>
</evidence>
<dbReference type="Pfam" id="PF00498">
    <property type="entry name" value="FHA"/>
    <property type="match status" value="1"/>
</dbReference>
<evidence type="ECO:0000313" key="6">
    <source>
        <dbReference type="Proteomes" id="UP001481677"/>
    </source>
</evidence>
<dbReference type="SUPFAM" id="SSF49879">
    <property type="entry name" value="SMAD/FHA domain"/>
    <property type="match status" value="1"/>
</dbReference>
<dbReference type="PANTHER" id="PTHR43081">
    <property type="entry name" value="ADENYLATE CYCLASE, TERMINAL-DIFFERENTIATION SPECIFIC-RELATED"/>
    <property type="match status" value="1"/>
</dbReference>
<evidence type="ECO:0000259" key="1">
    <source>
        <dbReference type="PROSITE" id="PS50006"/>
    </source>
</evidence>
<reference evidence="4 5" key="1">
    <citation type="journal article" date="2018" name="Int. J. Syst. Evol. Microbiol.">
        <title>Paraburkholderia azotifigens sp. nov., a nitrogen-fixing bacterium isolated from paddy soil.</title>
        <authorList>
            <person name="Choi G.M."/>
            <person name="Im W.T."/>
        </authorList>
    </citation>
    <scope>NUCLEOTIDE SEQUENCE [LARGE SCALE GENOMIC DNA]</scope>
    <source>
        <strain evidence="4 5">NF 2-5-3</strain>
    </source>
</reference>
<dbReference type="InterPro" id="IPR029787">
    <property type="entry name" value="Nucleotide_cyclase"/>
</dbReference>